<proteinExistence type="predicted"/>
<evidence type="ECO:0000313" key="2">
    <source>
        <dbReference type="Proteomes" id="UP001595975"/>
    </source>
</evidence>
<keyword evidence="2" id="KW-1185">Reference proteome</keyword>
<dbReference type="Pfam" id="PF09965">
    <property type="entry name" value="DUF2199"/>
    <property type="match status" value="1"/>
</dbReference>
<dbReference type="Proteomes" id="UP001595975">
    <property type="component" value="Unassembled WGS sequence"/>
</dbReference>
<reference evidence="2" key="1">
    <citation type="journal article" date="2019" name="Int. J. Syst. Evol. Microbiol.">
        <title>The Global Catalogue of Microorganisms (GCM) 10K type strain sequencing project: providing services to taxonomists for standard genome sequencing and annotation.</title>
        <authorList>
            <consortium name="The Broad Institute Genomics Platform"/>
            <consortium name="The Broad Institute Genome Sequencing Center for Infectious Disease"/>
            <person name="Wu L."/>
            <person name="Ma J."/>
        </authorList>
    </citation>
    <scope>NUCLEOTIDE SEQUENCE [LARGE SCALE GENOMIC DNA]</scope>
    <source>
        <strain evidence="2">CGMCC 4.1437</strain>
    </source>
</reference>
<organism evidence="1 2">
    <name type="scientific">Kitasatospora misakiensis</name>
    <dbReference type="NCBI Taxonomy" id="67330"/>
    <lineage>
        <taxon>Bacteria</taxon>
        <taxon>Bacillati</taxon>
        <taxon>Actinomycetota</taxon>
        <taxon>Actinomycetes</taxon>
        <taxon>Kitasatosporales</taxon>
        <taxon>Streptomycetaceae</taxon>
        <taxon>Kitasatospora</taxon>
    </lineage>
</organism>
<accession>A0ABW0WVA1</accession>
<dbReference type="EMBL" id="JBHSOF010000001">
    <property type="protein sequence ID" value="MFC5661493.1"/>
    <property type="molecule type" value="Genomic_DNA"/>
</dbReference>
<evidence type="ECO:0000313" key="1">
    <source>
        <dbReference type="EMBL" id="MFC5661493.1"/>
    </source>
</evidence>
<dbReference type="RefSeq" id="WP_380223053.1">
    <property type="nucleotide sequence ID" value="NZ_JBHSOF010000001.1"/>
</dbReference>
<sequence length="174" mass="19692">MSAAHPHADAHAHTCACCSEPHDGPPLSYGAPAPVNWKPRYARRRDSELTPDQCVIKDREFYVHGLIEIPVPELGETFSWGVWVSLSEPNFARMHELWEDPAREQEPPYFGWLVTELPVYPQSTLLLKTHVRTRAVGLRPLIELEPTDHPLAVEQREGITEARVRAFAEQLLGS</sequence>
<name>A0ABW0WVA1_9ACTN</name>
<comment type="caution">
    <text evidence="1">The sequence shown here is derived from an EMBL/GenBank/DDBJ whole genome shotgun (WGS) entry which is preliminary data.</text>
</comment>
<protein>
    <submittedName>
        <fullName evidence="1">DUF2199 domain-containing protein</fullName>
    </submittedName>
</protein>
<dbReference type="InterPro" id="IPR018697">
    <property type="entry name" value="DUF2199"/>
</dbReference>
<gene>
    <name evidence="1" type="ORF">ACFP3U_00700</name>
</gene>